<evidence type="ECO:0000313" key="5">
    <source>
        <dbReference type="EMBL" id="KDR09377.1"/>
    </source>
</evidence>
<dbReference type="InParanoid" id="A0A067QMF0"/>
<dbReference type="InterPro" id="IPR019163">
    <property type="entry name" value="THO_Thoc5"/>
</dbReference>
<protein>
    <submittedName>
        <fullName evidence="5">THO complex subunit 5-like protein</fullName>
    </submittedName>
</protein>
<organism evidence="5 6">
    <name type="scientific">Zootermopsis nevadensis</name>
    <name type="common">Dampwood termite</name>
    <dbReference type="NCBI Taxonomy" id="136037"/>
    <lineage>
        <taxon>Eukaryota</taxon>
        <taxon>Metazoa</taxon>
        <taxon>Ecdysozoa</taxon>
        <taxon>Arthropoda</taxon>
        <taxon>Hexapoda</taxon>
        <taxon>Insecta</taxon>
        <taxon>Pterygota</taxon>
        <taxon>Neoptera</taxon>
        <taxon>Polyneoptera</taxon>
        <taxon>Dictyoptera</taxon>
        <taxon>Blattodea</taxon>
        <taxon>Blattoidea</taxon>
        <taxon>Termitoidae</taxon>
        <taxon>Termopsidae</taxon>
        <taxon>Zootermopsis</taxon>
    </lineage>
</organism>
<dbReference type="STRING" id="136037.A0A067QMF0"/>
<dbReference type="GO" id="GO:0003729">
    <property type="term" value="F:mRNA binding"/>
    <property type="evidence" value="ECO:0007669"/>
    <property type="project" value="TreeGrafter"/>
</dbReference>
<feature type="compositionally biased region" description="Basic and acidic residues" evidence="4">
    <location>
        <begin position="1"/>
        <end position="13"/>
    </location>
</feature>
<comment type="similarity">
    <text evidence="2">Belongs to the THOC5 family.</text>
</comment>
<dbReference type="FunCoup" id="A0A067QMF0">
    <property type="interactions" value="1497"/>
</dbReference>
<feature type="compositionally biased region" description="Acidic residues" evidence="4">
    <location>
        <begin position="317"/>
        <end position="328"/>
    </location>
</feature>
<gene>
    <name evidence="5" type="ORF">L798_00944</name>
</gene>
<evidence type="ECO:0000256" key="4">
    <source>
        <dbReference type="SAM" id="MobiDB-lite"/>
    </source>
</evidence>
<accession>A0A067QMF0</accession>
<dbReference type="GO" id="GO:0000445">
    <property type="term" value="C:THO complex part of transcription export complex"/>
    <property type="evidence" value="ECO:0007669"/>
    <property type="project" value="TreeGrafter"/>
</dbReference>
<dbReference type="Pfam" id="PF09766">
    <property type="entry name" value="FmiP_Thoc5"/>
    <property type="match status" value="1"/>
</dbReference>
<evidence type="ECO:0000256" key="1">
    <source>
        <dbReference type="ARBA" id="ARBA00004123"/>
    </source>
</evidence>
<dbReference type="PANTHER" id="PTHR13375:SF3">
    <property type="entry name" value="THO COMPLEX SUBUNIT 5 HOMOLOG"/>
    <property type="match status" value="1"/>
</dbReference>
<evidence type="ECO:0000256" key="2">
    <source>
        <dbReference type="ARBA" id="ARBA00008044"/>
    </source>
</evidence>
<dbReference type="OMA" id="YEVMHLK"/>
<dbReference type="Proteomes" id="UP000027135">
    <property type="component" value="Unassembled WGS sequence"/>
</dbReference>
<dbReference type="OrthoDB" id="20582at2759"/>
<feature type="region of interest" description="Disordered" evidence="4">
    <location>
        <begin position="1"/>
        <end position="33"/>
    </location>
</feature>
<dbReference type="PANTHER" id="PTHR13375">
    <property type="entry name" value="FMS INTERACTING PROTEIN"/>
    <property type="match status" value="1"/>
</dbReference>
<keyword evidence="6" id="KW-1185">Reference proteome</keyword>
<evidence type="ECO:0000256" key="3">
    <source>
        <dbReference type="ARBA" id="ARBA00023242"/>
    </source>
</evidence>
<sequence>MVKEPVQERDNTIKKRRKGVTSSTSAPPAKVPEGDIYKNVIEFEEAEASARDPEKDMVLFRKTCDDIRTLMEEISELKAKNTGVNSEQVLADISEKRVQASLLFVVLKKLNRLEKFRTKTSRDTLNREKQQVDSYHLQLQNLLYEILHLKKEVTKCLQFKSKDEEIDLVPVEEFFKEAPESLSRPDVTKNDSHQLKLARLEWELEQRKQLAVLCQKLQAAKETVAKEIQSKRERLDNLTPRLKNILEVTRPLQDYLGLPLDKIRRQHQAAYHLPKPLYVLYVQADAYREACDPLLTVAVSGDEEEARSLKQSADDSAAAEESDSDQEDCGDRQKRHHRKLSRTDRLEERKKRLLLRHPLTVDITIKLQDGNSLLLSFNYLVHLHVVTVKIRVTLAQAVHGISAGDLIAPHNILAALFPHDLGLDSPNVANHYQLQSVGLEDFASYIPELGIPFIWAQRVAGLDFMGARATEIMGSVQESSKESYVTMEPQTVVSQASVESVMRAIRQRLKARLALCRQVQALEAGLVSVPHAIRSNFPAKICTSLSSWQPISWDDFRQAPHTQALVQAQCVNRGDTFYRAVLARGTAKLTALIGVKCDYPRTPTVFCLHLNWHGEHSAGNNDAIRDMERELNVHWMELVGGVGWGNTLLAAQLLRLMACLDVFLESSGATGVSPPEFPRDKIFFQPVRGRSRSRPYKYLRVAGGIFTHR</sequence>
<dbReference type="eggNOG" id="KOG2216">
    <property type="taxonomic scope" value="Eukaryota"/>
</dbReference>
<keyword evidence="3" id="KW-0539">Nucleus</keyword>
<name>A0A067QMF0_ZOONE</name>
<dbReference type="EMBL" id="KK853247">
    <property type="protein sequence ID" value="KDR09377.1"/>
    <property type="molecule type" value="Genomic_DNA"/>
</dbReference>
<feature type="region of interest" description="Disordered" evidence="4">
    <location>
        <begin position="306"/>
        <end position="343"/>
    </location>
</feature>
<dbReference type="AlphaFoldDB" id="A0A067QMF0"/>
<evidence type="ECO:0000313" key="6">
    <source>
        <dbReference type="Proteomes" id="UP000027135"/>
    </source>
</evidence>
<reference evidence="5 6" key="1">
    <citation type="journal article" date="2014" name="Nat. Commun.">
        <title>Molecular traces of alternative social organization in a termite genome.</title>
        <authorList>
            <person name="Terrapon N."/>
            <person name="Li C."/>
            <person name="Robertson H.M."/>
            <person name="Ji L."/>
            <person name="Meng X."/>
            <person name="Booth W."/>
            <person name="Chen Z."/>
            <person name="Childers C.P."/>
            <person name="Glastad K.M."/>
            <person name="Gokhale K."/>
            <person name="Gowin J."/>
            <person name="Gronenberg W."/>
            <person name="Hermansen R.A."/>
            <person name="Hu H."/>
            <person name="Hunt B.G."/>
            <person name="Huylmans A.K."/>
            <person name="Khalil S.M."/>
            <person name="Mitchell R.D."/>
            <person name="Munoz-Torres M.C."/>
            <person name="Mustard J.A."/>
            <person name="Pan H."/>
            <person name="Reese J.T."/>
            <person name="Scharf M.E."/>
            <person name="Sun F."/>
            <person name="Vogel H."/>
            <person name="Xiao J."/>
            <person name="Yang W."/>
            <person name="Yang Z."/>
            <person name="Yang Z."/>
            <person name="Zhou J."/>
            <person name="Zhu J."/>
            <person name="Brent C.S."/>
            <person name="Elsik C.G."/>
            <person name="Goodisman M.A."/>
            <person name="Liberles D.A."/>
            <person name="Roe R.M."/>
            <person name="Vargo E.L."/>
            <person name="Vilcinskas A."/>
            <person name="Wang J."/>
            <person name="Bornberg-Bauer E."/>
            <person name="Korb J."/>
            <person name="Zhang G."/>
            <person name="Liebig J."/>
        </authorList>
    </citation>
    <scope>NUCLEOTIDE SEQUENCE [LARGE SCALE GENOMIC DNA]</scope>
    <source>
        <tissue evidence="5">Whole organism</tissue>
    </source>
</reference>
<comment type="subcellular location">
    <subcellularLocation>
        <location evidence="1">Nucleus</location>
    </subcellularLocation>
</comment>
<dbReference type="GO" id="GO:0006406">
    <property type="term" value="P:mRNA export from nucleus"/>
    <property type="evidence" value="ECO:0007669"/>
    <property type="project" value="TreeGrafter"/>
</dbReference>
<proteinExistence type="inferred from homology"/>